<dbReference type="eggNOG" id="ENOG502Z7X2">
    <property type="taxonomic scope" value="Bacteria"/>
</dbReference>
<gene>
    <name evidence="4" type="ORF">BD94_0471</name>
</gene>
<sequence>MKENEKKVSFLVEGDDQNGASNLPEEKKNNTEKLKKPLIFGLMGIVFVGCMYLIFKPSEDKKEIENIGLNDAVPQATGAGMPDNKGKAYELEMLEQKEQEKRNALATLSDYWNTDDKEEPIDEFAQEEESYGYGNGGRSSGRNGGNPALNSYRNMQSTLGSFYQDDNSETMELRRQLDELKEQLAEQNVPKPTTVDDQLALMEKSYQMAAKYLPANTPASSAENAPANGTATGTTGTNQKEHFVVFTPARKNTVSALYREPTDSAFLADWSETRNRGFYTAGAKEQIVQPKNSIRACVHDAQTVVGETGVRLRLLEPAKTPIRTIPQGTIVTANAKFQGGRLQLKITSIELEGNIIPVDITIYDLDGQQGLYVPYSPEMNALTEMAGNMSQTGGTSVMLTQNAGQQVAADLSRGVVQGISGYFAKKVRTPKVTLKAGHQVFLVSKQ</sequence>
<proteinExistence type="predicted"/>
<keyword evidence="2" id="KW-0472">Membrane</keyword>
<dbReference type="Pfam" id="PF12508">
    <property type="entry name" value="Transposon_TraM"/>
    <property type="match status" value="1"/>
</dbReference>
<reference evidence="4" key="1">
    <citation type="journal article" date="2013" name="Lancet">
        <title>First case of E anophelis outbreak in an intensive-care unit.</title>
        <authorList>
            <person name="Teo J."/>
            <person name="Tan S.Y."/>
            <person name="Tay M."/>
            <person name="Ding Y."/>
            <person name="Kjelleberg S."/>
            <person name="Givskov M."/>
            <person name="Lin R.T."/>
            <person name="Yang L."/>
        </authorList>
    </citation>
    <scope>NUCLEOTIDE SEQUENCE [LARGE SCALE GENOMIC DNA]</scope>
    <source>
        <strain evidence="4">NUHP1</strain>
    </source>
</reference>
<dbReference type="HOGENOM" id="CLU_037847_1_0_10"/>
<name>A0A077E9J1_9FLAO</name>
<dbReference type="RefSeq" id="WP_024564682.1">
    <property type="nucleotide sequence ID" value="NZ_CP007547.1"/>
</dbReference>
<protein>
    <submittedName>
        <fullName evidence="4">Conjugative transposon protein TraM</fullName>
    </submittedName>
</protein>
<organism evidence="4 5">
    <name type="scientific">Elizabethkingia anophelis NUHP1</name>
    <dbReference type="NCBI Taxonomy" id="1338011"/>
    <lineage>
        <taxon>Bacteria</taxon>
        <taxon>Pseudomonadati</taxon>
        <taxon>Bacteroidota</taxon>
        <taxon>Flavobacteriia</taxon>
        <taxon>Flavobacteriales</taxon>
        <taxon>Weeksellaceae</taxon>
        <taxon>Elizabethkingia</taxon>
    </lineage>
</organism>
<dbReference type="InterPro" id="IPR055407">
    <property type="entry name" value="TraM_C"/>
</dbReference>
<dbReference type="InterPro" id="IPR022187">
    <property type="entry name" value="Conjug_transposon_TraM"/>
</dbReference>
<keyword evidence="2" id="KW-1133">Transmembrane helix</keyword>
<feature type="domain" description="Conjugative transposon TraM C-terminal" evidence="3">
    <location>
        <begin position="294"/>
        <end position="443"/>
    </location>
</feature>
<evidence type="ECO:0000313" key="5">
    <source>
        <dbReference type="Proteomes" id="UP000028933"/>
    </source>
</evidence>
<feature type="region of interest" description="Disordered" evidence="1">
    <location>
        <begin position="217"/>
        <end position="236"/>
    </location>
</feature>
<evidence type="ECO:0000256" key="2">
    <source>
        <dbReference type="SAM" id="Phobius"/>
    </source>
</evidence>
<dbReference type="KEGG" id="eao:BD94_0471"/>
<accession>A0A077E9J1</accession>
<feature type="compositionally biased region" description="Gly residues" evidence="1">
    <location>
        <begin position="133"/>
        <end position="144"/>
    </location>
</feature>
<reference evidence="4" key="2">
    <citation type="journal article" date="2015" name="Genome Biol. Evol.">
        <title>Complete Genome Sequence and Transcriptomic Analysis of the Novel Pathogen Elizabethkingia anophelis in Response to Oxidative Stress.</title>
        <authorList>
            <person name="Li Y."/>
            <person name="Liu Y."/>
            <person name="Chew S.C."/>
            <person name="Tay M."/>
            <person name="Salido M.M."/>
            <person name="Teo J."/>
            <person name="Lauro F.M."/>
            <person name="Givskov M."/>
            <person name="Yang L."/>
        </authorList>
    </citation>
    <scope>NUCLEOTIDE SEQUENCE</scope>
    <source>
        <strain evidence="4">NUHP1</strain>
    </source>
</reference>
<evidence type="ECO:0000259" key="3">
    <source>
        <dbReference type="Pfam" id="PF12508"/>
    </source>
</evidence>
<dbReference type="AlphaFoldDB" id="A0A077E9J1"/>
<feature type="region of interest" description="Disordered" evidence="1">
    <location>
        <begin position="1"/>
        <end position="29"/>
    </location>
</feature>
<dbReference type="Proteomes" id="UP000028933">
    <property type="component" value="Chromosome"/>
</dbReference>
<feature type="transmembrane region" description="Helical" evidence="2">
    <location>
        <begin position="37"/>
        <end position="55"/>
    </location>
</feature>
<feature type="region of interest" description="Disordered" evidence="1">
    <location>
        <begin position="128"/>
        <end position="153"/>
    </location>
</feature>
<dbReference type="EMBL" id="CP007547">
    <property type="protein sequence ID" value="AIL44246.1"/>
    <property type="molecule type" value="Genomic_DNA"/>
</dbReference>
<evidence type="ECO:0000313" key="4">
    <source>
        <dbReference type="EMBL" id="AIL44246.1"/>
    </source>
</evidence>
<dbReference type="STRING" id="1338011.BD94_0471"/>
<keyword evidence="2" id="KW-0812">Transmembrane</keyword>
<evidence type="ECO:0000256" key="1">
    <source>
        <dbReference type="SAM" id="MobiDB-lite"/>
    </source>
</evidence>
<dbReference type="NCBIfam" id="TIGR03779">
    <property type="entry name" value="Bac_Flav_CT_M"/>
    <property type="match status" value="1"/>
</dbReference>
<feature type="compositionally biased region" description="Low complexity" evidence="1">
    <location>
        <begin position="224"/>
        <end position="236"/>
    </location>
</feature>